<dbReference type="Pfam" id="PF13072">
    <property type="entry name" value="MciZ"/>
    <property type="match status" value="1"/>
</dbReference>
<dbReference type="EMBL" id="QCZG01000002">
    <property type="protein sequence ID" value="PWA13173.1"/>
    <property type="molecule type" value="Genomic_DNA"/>
</dbReference>
<dbReference type="AlphaFoldDB" id="A0A2U1K811"/>
<name>A0A2U1K811_9BACI</name>
<accession>A0A2U1K811</accession>
<reference evidence="1 2" key="1">
    <citation type="submission" date="2018-04" db="EMBL/GenBank/DDBJ databases">
        <title>Camelliibacillus theae gen. nov., sp. nov., isolated from Pu'er tea.</title>
        <authorList>
            <person name="Niu L."/>
        </authorList>
    </citation>
    <scope>NUCLEOTIDE SEQUENCE [LARGE SCALE GENOMIC DNA]</scope>
    <source>
        <strain evidence="1 2">T8</strain>
    </source>
</reference>
<comment type="caution">
    <text evidence="1">The sequence shown here is derived from an EMBL/GenBank/DDBJ whole genome shotgun (WGS) entry which is preliminary data.</text>
</comment>
<sequence length="44" mass="5250">MKVYIKTNGVTLVGKAWQIKYVLKKYMKQFQTVEEWITSQSKPK</sequence>
<dbReference type="Proteomes" id="UP000245998">
    <property type="component" value="Unassembled WGS sequence"/>
</dbReference>
<evidence type="ECO:0000313" key="2">
    <source>
        <dbReference type="Proteomes" id="UP000245998"/>
    </source>
</evidence>
<keyword evidence="2" id="KW-1185">Reference proteome</keyword>
<dbReference type="OrthoDB" id="2990038at2"/>
<evidence type="ECO:0000313" key="1">
    <source>
        <dbReference type="EMBL" id="PWA13173.1"/>
    </source>
</evidence>
<proteinExistence type="predicted"/>
<gene>
    <name evidence="1" type="ORF">DCC39_01610</name>
</gene>
<dbReference type="InterPro" id="IPR025177">
    <property type="entry name" value="MciZ"/>
</dbReference>
<dbReference type="RefSeq" id="WP_116553134.1">
    <property type="nucleotide sequence ID" value="NZ_QCZG01000002.1"/>
</dbReference>
<protein>
    <submittedName>
        <fullName evidence="1">Z-ring formation inhibitor MciZ</fullName>
    </submittedName>
</protein>
<organism evidence="1 2">
    <name type="scientific">Pueribacillus theae</name>
    <dbReference type="NCBI Taxonomy" id="2171751"/>
    <lineage>
        <taxon>Bacteria</taxon>
        <taxon>Bacillati</taxon>
        <taxon>Bacillota</taxon>
        <taxon>Bacilli</taxon>
        <taxon>Bacillales</taxon>
        <taxon>Bacillaceae</taxon>
        <taxon>Pueribacillus</taxon>
    </lineage>
</organism>